<dbReference type="CDD" id="cd03710">
    <property type="entry name" value="BipA_TypA_C"/>
    <property type="match status" value="1"/>
</dbReference>
<dbReference type="GO" id="GO:0097216">
    <property type="term" value="F:guanosine tetraphosphate binding"/>
    <property type="evidence" value="ECO:0007669"/>
    <property type="project" value="UniProtKB-ARBA"/>
</dbReference>
<keyword evidence="6" id="KW-1185">Reference proteome</keyword>
<dbReference type="OrthoDB" id="9801472at2"/>
<dbReference type="Gene3D" id="3.30.70.870">
    <property type="entry name" value="Elongation Factor G (Translational Gtpase), domain 3"/>
    <property type="match status" value="1"/>
</dbReference>
<keyword evidence="3" id="KW-0699">rRNA-binding</keyword>
<keyword evidence="1 3" id="KW-0547">Nucleotide-binding</keyword>
<dbReference type="Gene3D" id="2.40.50.250">
    <property type="entry name" value="bipa protein"/>
    <property type="match status" value="1"/>
</dbReference>
<dbReference type="Gene3D" id="3.30.70.240">
    <property type="match status" value="1"/>
</dbReference>
<dbReference type="GO" id="GO:0043022">
    <property type="term" value="F:ribosome binding"/>
    <property type="evidence" value="ECO:0007669"/>
    <property type="project" value="UniProtKB-UniRule"/>
</dbReference>
<dbReference type="InterPro" id="IPR009000">
    <property type="entry name" value="Transl_B-barrel_sf"/>
</dbReference>
<feature type="binding site" evidence="3">
    <location>
        <begin position="18"/>
        <end position="23"/>
    </location>
    <ligand>
        <name>GTP</name>
        <dbReference type="ChEBI" id="CHEBI:37565"/>
    </ligand>
</feature>
<dbReference type="Pfam" id="PF21018">
    <property type="entry name" value="BipA_C"/>
    <property type="match status" value="1"/>
</dbReference>
<dbReference type="AlphaFoldDB" id="A0A3S9HFT8"/>
<dbReference type="Gene3D" id="2.40.30.10">
    <property type="entry name" value="Translation factors"/>
    <property type="match status" value="1"/>
</dbReference>
<evidence type="ECO:0000256" key="1">
    <source>
        <dbReference type="ARBA" id="ARBA00022741"/>
    </source>
</evidence>
<gene>
    <name evidence="5" type="primary">typA</name>
    <name evidence="3" type="synonym">bipA</name>
    <name evidence="5" type="ORF">EJN92_02395</name>
</gene>
<dbReference type="PANTHER" id="PTHR42908">
    <property type="entry name" value="TRANSLATION ELONGATION FACTOR-RELATED"/>
    <property type="match status" value="1"/>
</dbReference>
<dbReference type="InterPro" id="IPR047042">
    <property type="entry name" value="BipA_II"/>
</dbReference>
<evidence type="ECO:0000259" key="4">
    <source>
        <dbReference type="PROSITE" id="PS51722"/>
    </source>
</evidence>
<dbReference type="GO" id="GO:0000049">
    <property type="term" value="F:tRNA binding"/>
    <property type="evidence" value="ECO:0007669"/>
    <property type="project" value="UniProtKB-KW"/>
</dbReference>
<evidence type="ECO:0000256" key="3">
    <source>
        <dbReference type="HAMAP-Rule" id="MF_00849"/>
    </source>
</evidence>
<dbReference type="Gene3D" id="3.40.50.300">
    <property type="entry name" value="P-loop containing nucleotide triphosphate hydrolases"/>
    <property type="match status" value="1"/>
</dbReference>
<proteinExistence type="inferred from homology"/>
<dbReference type="GO" id="GO:0019843">
    <property type="term" value="F:rRNA binding"/>
    <property type="evidence" value="ECO:0007669"/>
    <property type="project" value="UniProtKB-KW"/>
</dbReference>
<dbReference type="SUPFAM" id="SSF54980">
    <property type="entry name" value="EF-G C-terminal domain-like"/>
    <property type="match status" value="2"/>
</dbReference>
<dbReference type="InterPro" id="IPR000795">
    <property type="entry name" value="T_Tr_GTP-bd_dom"/>
</dbReference>
<dbReference type="FunFam" id="3.30.70.240:FF:000002">
    <property type="entry name" value="GTP-binding protein TypA"/>
    <property type="match status" value="1"/>
</dbReference>
<keyword evidence="2 3" id="KW-0342">GTP-binding</keyword>
<dbReference type="PROSITE" id="PS00301">
    <property type="entry name" value="G_TR_1"/>
    <property type="match status" value="1"/>
</dbReference>
<dbReference type="InterPro" id="IPR006298">
    <property type="entry name" value="BipA"/>
</dbReference>
<evidence type="ECO:0000313" key="6">
    <source>
        <dbReference type="Proteomes" id="UP000275663"/>
    </source>
</evidence>
<comment type="similarity">
    <text evidence="3">Belongs to the TRAFAC class translation factor GTPase superfamily. Classic translation factor GTPase family. BipA subfamily.</text>
</comment>
<dbReference type="GO" id="GO:1990904">
    <property type="term" value="C:ribonucleoprotein complex"/>
    <property type="evidence" value="ECO:0007669"/>
    <property type="project" value="TreeGrafter"/>
</dbReference>
<dbReference type="SUPFAM" id="SSF52540">
    <property type="entry name" value="P-loop containing nucleoside triphosphate hydrolases"/>
    <property type="match status" value="1"/>
</dbReference>
<evidence type="ECO:0000313" key="5">
    <source>
        <dbReference type="EMBL" id="AZP10963.1"/>
    </source>
</evidence>
<dbReference type="NCBIfam" id="TIGR01394">
    <property type="entry name" value="TypA_BipA"/>
    <property type="match status" value="1"/>
</dbReference>
<comment type="subcellular location">
    <subcellularLocation>
        <location evidence="3">Cytoplasm</location>
    </subcellularLocation>
    <text evidence="3">Binds to ribosomes.</text>
</comment>
<dbReference type="InterPro" id="IPR005225">
    <property type="entry name" value="Small_GTP-bd"/>
</dbReference>
<organism evidence="5 6">
    <name type="scientific">Undibacterium parvum</name>
    <dbReference type="NCBI Taxonomy" id="401471"/>
    <lineage>
        <taxon>Bacteria</taxon>
        <taxon>Pseudomonadati</taxon>
        <taxon>Pseudomonadota</taxon>
        <taxon>Betaproteobacteria</taxon>
        <taxon>Burkholderiales</taxon>
        <taxon>Oxalobacteraceae</taxon>
        <taxon>Undibacterium</taxon>
    </lineage>
</organism>
<dbReference type="KEGG" id="upv:EJN92_02395"/>
<dbReference type="FunFam" id="3.30.70.870:FF:000003">
    <property type="entry name" value="GTP-binding protein TypA"/>
    <property type="match status" value="1"/>
</dbReference>
<feature type="binding site" evidence="3">
    <location>
        <begin position="131"/>
        <end position="134"/>
    </location>
    <ligand>
        <name>GTP</name>
        <dbReference type="ChEBI" id="CHEBI:37565"/>
    </ligand>
</feature>
<dbReference type="PANTHER" id="PTHR42908:SF8">
    <property type="entry name" value="TR-TYPE G DOMAIN-CONTAINING PROTEIN"/>
    <property type="match status" value="1"/>
</dbReference>
<reference evidence="5 6" key="1">
    <citation type="journal article" date="2011" name="Int. J. Syst. Evol. Microbiol.">
        <title>Description of Undibacterium oligocarboniphilum sp. nov., isolated from purified water, and Undibacterium pigrum strain CCUG 49012 as the type strain of Undibacterium parvum sp. nov., and emended descriptions of the genus Undibacterium and the species Undibacterium pigrum.</title>
        <authorList>
            <person name="Eder W."/>
            <person name="Wanner G."/>
            <person name="Ludwig W."/>
            <person name="Busse H.J."/>
            <person name="Ziemke-Kageler F."/>
            <person name="Lang E."/>
        </authorList>
    </citation>
    <scope>NUCLEOTIDE SEQUENCE [LARGE SCALE GENOMIC DNA]</scope>
    <source>
        <strain evidence="5 6">DSM 23061</strain>
    </source>
</reference>
<comment type="function">
    <text evidence="3">A 50S ribosomal subunit assembly protein with GTPase activity, required for 50S subunit assembly at low temperatures, may also play a role in translation. Binds GTP and analogs. Binds the 70S ribosome between the 30S and 50S subunits, in a similar position as ribosome-bound EF-G; it contacts a number of ribosomal proteins, both rRNAs and the A-site tRNA.</text>
</comment>
<dbReference type="EMBL" id="CP034464">
    <property type="protein sequence ID" value="AZP10963.1"/>
    <property type="molecule type" value="Genomic_DNA"/>
</dbReference>
<dbReference type="CDD" id="cd01891">
    <property type="entry name" value="TypA_BipA"/>
    <property type="match status" value="1"/>
</dbReference>
<comment type="catalytic activity">
    <reaction evidence="3">
        <text>GTP + H2O = GDP + phosphate + H(+)</text>
        <dbReference type="Rhea" id="RHEA:19669"/>
        <dbReference type="ChEBI" id="CHEBI:15377"/>
        <dbReference type="ChEBI" id="CHEBI:15378"/>
        <dbReference type="ChEBI" id="CHEBI:37565"/>
        <dbReference type="ChEBI" id="CHEBI:43474"/>
        <dbReference type="ChEBI" id="CHEBI:58189"/>
    </reaction>
</comment>
<dbReference type="SUPFAM" id="SSF50447">
    <property type="entry name" value="Translation proteins"/>
    <property type="match status" value="1"/>
</dbReference>
<dbReference type="InterPro" id="IPR048876">
    <property type="entry name" value="BipA_C"/>
</dbReference>
<dbReference type="Pfam" id="PF00679">
    <property type="entry name" value="EFG_C"/>
    <property type="match status" value="1"/>
</dbReference>
<name>A0A3S9HFT8_9BURK</name>
<accession>A0A3S9HFT8</accession>
<evidence type="ECO:0000256" key="2">
    <source>
        <dbReference type="ARBA" id="ARBA00023134"/>
    </source>
</evidence>
<dbReference type="EC" id="3.6.5.-" evidence="3"/>
<keyword evidence="3" id="KW-0378">Hydrolase</keyword>
<dbReference type="InterPro" id="IPR035647">
    <property type="entry name" value="EFG_III/V"/>
</dbReference>
<dbReference type="Pfam" id="PF03144">
    <property type="entry name" value="GTP_EFTU_D2"/>
    <property type="match status" value="1"/>
</dbReference>
<keyword evidence="3" id="KW-0694">RNA-binding</keyword>
<dbReference type="InterPro" id="IPR004161">
    <property type="entry name" value="EFTu-like_2"/>
</dbReference>
<dbReference type="CDD" id="cd16263">
    <property type="entry name" value="BipA_III"/>
    <property type="match status" value="1"/>
</dbReference>
<dbReference type="PROSITE" id="PS51722">
    <property type="entry name" value="G_TR_2"/>
    <property type="match status" value="1"/>
</dbReference>
<dbReference type="InterPro" id="IPR027417">
    <property type="entry name" value="P-loop_NTPase"/>
</dbReference>
<dbReference type="NCBIfam" id="TIGR00231">
    <property type="entry name" value="small_GTP"/>
    <property type="match status" value="1"/>
</dbReference>
<dbReference type="FunFam" id="2.40.50.250:FF:000001">
    <property type="entry name" value="GTP-binding protein TypA"/>
    <property type="match status" value="1"/>
</dbReference>
<keyword evidence="3" id="KW-0690">Ribosome biogenesis</keyword>
<dbReference type="GO" id="GO:0005829">
    <property type="term" value="C:cytosol"/>
    <property type="evidence" value="ECO:0007669"/>
    <property type="project" value="TreeGrafter"/>
</dbReference>
<dbReference type="InterPro" id="IPR035651">
    <property type="entry name" value="BipA_V"/>
</dbReference>
<comment type="subunit">
    <text evidence="3">Monomer.</text>
</comment>
<keyword evidence="3" id="KW-0820">tRNA-binding</keyword>
<dbReference type="HAMAP" id="MF_00849">
    <property type="entry name" value="BipA"/>
    <property type="match status" value="1"/>
</dbReference>
<dbReference type="FunFam" id="3.40.50.300:FF:000055">
    <property type="entry name" value="GTP-binding protein TypA"/>
    <property type="match status" value="1"/>
</dbReference>
<dbReference type="PRINTS" id="PR00315">
    <property type="entry name" value="ELONGATNFCT"/>
</dbReference>
<dbReference type="GO" id="GO:0000027">
    <property type="term" value="P:ribosomal large subunit assembly"/>
    <property type="evidence" value="ECO:0007669"/>
    <property type="project" value="UniProtKB-UniRule"/>
</dbReference>
<dbReference type="InterPro" id="IPR047043">
    <property type="entry name" value="BipA_III"/>
</dbReference>
<protein>
    <recommendedName>
        <fullName evidence="3">Large ribosomal subunit assembly factor BipA</fullName>
        <ecNumber evidence="3">3.6.5.-</ecNumber>
    </recommendedName>
    <alternativeName>
        <fullName evidence="3">GTP-binding protein BipA</fullName>
    </alternativeName>
</protein>
<dbReference type="RefSeq" id="WP_126126362.1">
    <property type="nucleotide sequence ID" value="NZ_CP034464.1"/>
</dbReference>
<dbReference type="Proteomes" id="UP000275663">
    <property type="component" value="Chromosome"/>
</dbReference>
<dbReference type="InterPro" id="IPR000640">
    <property type="entry name" value="EFG_V-like"/>
</dbReference>
<dbReference type="InterPro" id="IPR042116">
    <property type="entry name" value="TypA/BipA_C"/>
</dbReference>
<keyword evidence="3" id="KW-0963">Cytoplasm</keyword>
<dbReference type="Pfam" id="PF00009">
    <property type="entry name" value="GTP_EFTU"/>
    <property type="match status" value="1"/>
</dbReference>
<dbReference type="SMART" id="SM00838">
    <property type="entry name" value="EFG_C"/>
    <property type="match status" value="1"/>
</dbReference>
<feature type="domain" description="Tr-type G" evidence="4">
    <location>
        <begin position="6"/>
        <end position="205"/>
    </location>
</feature>
<dbReference type="InterPro" id="IPR047041">
    <property type="entry name" value="BipA_GTP-bd_dom"/>
</dbReference>
<dbReference type="GO" id="GO:0005525">
    <property type="term" value="F:GTP binding"/>
    <property type="evidence" value="ECO:0007669"/>
    <property type="project" value="UniProtKB-UniRule"/>
</dbReference>
<dbReference type="GO" id="GO:0003924">
    <property type="term" value="F:GTPase activity"/>
    <property type="evidence" value="ECO:0007669"/>
    <property type="project" value="UniProtKB-UniRule"/>
</dbReference>
<dbReference type="CDD" id="cd03691">
    <property type="entry name" value="BipA_TypA_II"/>
    <property type="match status" value="1"/>
</dbReference>
<sequence length="610" mass="68025">MSTTKRAIRNIAIIAHVDHGKTTLVDQLLRQSGTFRDNQQVDARVMDSNDIEKERGITILSKNCAVEYKGTHINIVDTPGHADFGGEVERVLSMVDSVLLLVDAQEGPMPQTRFVTRKALALGLKPIVVVNKVDRENADPQKAVNATFELFDKLGATDEQLDFPIIYASGFKGYASLVDTVREGNMDPLFDAILKHVPAREDDPDGPLQLQITSLEYSSYVGKIGVGRILRGRVKPLQDIVWMNGPDDKPTKARINQVLTFKGLDRVLVEEALAGDIVLINGIEEIGIGSTLCAPDFPDALPMLKVDEPTLTMNFMVNNSPLAGREGKFVTTRQIRDRLDRELKGNMALRVVQAENDDSTYEVSGRGELHLTILIENMRREGFELAVSRPRVVFKMVDGVRHEPFENLTVDVEESNQGGVMEELGRRRGDLQNMEPDGKGRVRLEYHIPARGLIGFQGEFMTLTRGTGLMSHVFDEYGPVDNTKGELGGRRNGVLISQDDGAAVAYAIWKLQDRGRMFVSHNDPVYEGMIIGIHSRENDLVVNPIKGKQLTNVRSSGTDEAVRLVPPILVNLEYAVEFIDDDELVEVTPKSIRLRKRFLKEHERKKASRD</sequence>
<dbReference type="InterPro" id="IPR031157">
    <property type="entry name" value="G_TR_CS"/>
</dbReference>